<evidence type="ECO:0000313" key="12">
    <source>
        <dbReference type="Proteomes" id="UP000467488"/>
    </source>
</evidence>
<keyword evidence="6" id="KW-0812">Transmembrane</keyword>
<dbReference type="PANTHER" id="PTHR30386:SF19">
    <property type="entry name" value="MULTIDRUG EXPORT PROTEIN EMRA-RELATED"/>
    <property type="match status" value="1"/>
</dbReference>
<evidence type="ECO:0000256" key="3">
    <source>
        <dbReference type="ARBA" id="ARBA00022448"/>
    </source>
</evidence>
<comment type="similarity">
    <text evidence="2">Belongs to the membrane fusion protein (MFP) (TC 8.A.1) family.</text>
</comment>
<feature type="domain" description="p-hydroxybenzoic acid efflux pump subunit AaeA-like beta-barrel" evidence="10">
    <location>
        <begin position="247"/>
        <end position="347"/>
    </location>
</feature>
<evidence type="ECO:0000259" key="9">
    <source>
        <dbReference type="Pfam" id="PF25885"/>
    </source>
</evidence>
<dbReference type="FunFam" id="2.40.30.170:FF:000003">
    <property type="entry name" value="Multidrug resistance protein A"/>
    <property type="match status" value="1"/>
</dbReference>
<dbReference type="EMBL" id="AP022360">
    <property type="protein sequence ID" value="BBU82198.1"/>
    <property type="molecule type" value="Genomic_DNA"/>
</dbReference>
<dbReference type="GO" id="GO:0005886">
    <property type="term" value="C:plasma membrane"/>
    <property type="evidence" value="ECO:0007669"/>
    <property type="project" value="UniProtKB-SubCell"/>
</dbReference>
<name>A0A8S0FQ13_ECOLX</name>
<reference evidence="11 12" key="1">
    <citation type="submission" date="2020-01" db="EMBL/GenBank/DDBJ databases">
        <title>Dynamics of blaIMP-6 dissemination in carbapenem resistant Enterobacteriacea isolated from regional surveillance in Osaka, Japan.</title>
        <authorList>
            <person name="Abe R."/>
            <person name="Akeda Y."/>
            <person name="Sugawara Y."/>
            <person name="Yamamoto N."/>
            <person name="Tomono K."/>
            <person name="Takeuchi D."/>
            <person name="Kawahara R."/>
            <person name="Hamada S."/>
        </authorList>
    </citation>
    <scope>NUCLEOTIDE SEQUENCE [LARGE SCALE GENOMIC DNA]</scope>
    <source>
        <strain evidence="11 12">E300</strain>
    </source>
</reference>
<dbReference type="Pfam" id="PF25885">
    <property type="entry name" value="HH_EMRA"/>
    <property type="match status" value="1"/>
</dbReference>
<keyword evidence="3" id="KW-0813">Transport</keyword>
<evidence type="ECO:0000256" key="8">
    <source>
        <dbReference type="ARBA" id="ARBA00023136"/>
    </source>
</evidence>
<evidence type="ECO:0000256" key="7">
    <source>
        <dbReference type="ARBA" id="ARBA00022989"/>
    </source>
</evidence>
<evidence type="ECO:0000256" key="2">
    <source>
        <dbReference type="ARBA" id="ARBA00009477"/>
    </source>
</evidence>
<accession>A0A8S0FQ13</accession>
<evidence type="ECO:0000313" key="11">
    <source>
        <dbReference type="EMBL" id="BBU82198.1"/>
    </source>
</evidence>
<keyword evidence="4" id="KW-1003">Cell membrane</keyword>
<dbReference type="NCBIfam" id="TIGR00998">
    <property type="entry name" value="8a0101"/>
    <property type="match status" value="1"/>
</dbReference>
<proteinExistence type="inferred from homology"/>
<gene>
    <name evidence="11" type="ORF">EIMP300_35980</name>
</gene>
<keyword evidence="5" id="KW-0997">Cell inner membrane</keyword>
<organism evidence="11 12">
    <name type="scientific">Escherichia coli</name>
    <dbReference type="NCBI Taxonomy" id="562"/>
    <lineage>
        <taxon>Bacteria</taxon>
        <taxon>Pseudomonadati</taxon>
        <taxon>Pseudomonadota</taxon>
        <taxon>Gammaproteobacteria</taxon>
        <taxon>Enterobacterales</taxon>
        <taxon>Enterobacteriaceae</taxon>
        <taxon>Escherichia</taxon>
    </lineage>
</organism>
<sequence length="396" mass="43539">MEQINSNKKHSDRRKYFALLAVVLFIALSGAYAYWSMELKDMISTDDAYVTGNADPISAQVSGSVTVVNHKDTNYVRQGDILVSLDKTDATIALNKAKNNLANIVRQTNKLYLQDKQYSAEVALTARIQYQQSLEDYNRRVPLAKQGVISKEALEHTKDTLISSKAALNAAIQAYKANKALVMNTPLNRQPQVIEAADATKEAWLALKRTDIKSPVTGYIAQRSVQVGETVSPGQSLMAVVPARQMWVNANFKETQLTDVRIGQSVNIISDLYGENVVFHGRVHFLPGLQLTGINMGTGNAFSLLPAQNATGNWIKIVQRVPVEVSLDPKELMEHPLRIGLSMTATIDTKNEDIAEMPDLASTVTSMPAYTSKALVIDTSPIEKEISNIISHNGQL</sequence>
<evidence type="ECO:0000256" key="6">
    <source>
        <dbReference type="ARBA" id="ARBA00022692"/>
    </source>
</evidence>
<dbReference type="Proteomes" id="UP000467488">
    <property type="component" value="Chromosome"/>
</dbReference>
<dbReference type="PANTHER" id="PTHR30386">
    <property type="entry name" value="MEMBRANE FUSION SUBUNIT OF EMRAB-TOLC MULTIDRUG EFFLUX PUMP"/>
    <property type="match status" value="1"/>
</dbReference>
<evidence type="ECO:0000256" key="1">
    <source>
        <dbReference type="ARBA" id="ARBA00004383"/>
    </source>
</evidence>
<dbReference type="InterPro" id="IPR058634">
    <property type="entry name" value="AaeA-lik-b-barrel"/>
</dbReference>
<keyword evidence="7" id="KW-1133">Transmembrane helix</keyword>
<dbReference type="GO" id="GO:1990961">
    <property type="term" value="P:xenobiotic detoxification by transmembrane export across the plasma membrane"/>
    <property type="evidence" value="ECO:0007669"/>
    <property type="project" value="InterPro"/>
</dbReference>
<evidence type="ECO:0000256" key="5">
    <source>
        <dbReference type="ARBA" id="ARBA00022519"/>
    </source>
</evidence>
<evidence type="ECO:0000259" key="10">
    <source>
        <dbReference type="Pfam" id="PF25963"/>
    </source>
</evidence>
<feature type="domain" description="Multidrug export protein EmrA/FarA alpha-helical hairpin" evidence="9">
    <location>
        <begin position="88"/>
        <end position="210"/>
    </location>
</feature>
<dbReference type="GO" id="GO:0042910">
    <property type="term" value="F:xenobiotic transmembrane transporter activity"/>
    <property type="evidence" value="ECO:0007669"/>
    <property type="project" value="InterPro"/>
</dbReference>
<comment type="subcellular location">
    <subcellularLocation>
        <location evidence="1">Cell inner membrane</location>
        <topology evidence="1">Single-pass membrane protein</topology>
        <orientation evidence="1">Periplasmic side</orientation>
    </subcellularLocation>
</comment>
<dbReference type="Gene3D" id="2.40.50.100">
    <property type="match status" value="1"/>
</dbReference>
<dbReference type="Pfam" id="PF25963">
    <property type="entry name" value="Beta-barrel_AAEA"/>
    <property type="match status" value="1"/>
</dbReference>
<dbReference type="InterPro" id="IPR050739">
    <property type="entry name" value="MFP"/>
</dbReference>
<protein>
    <submittedName>
        <fullName evidence="11">Multidrug transporter</fullName>
    </submittedName>
</protein>
<dbReference type="InterPro" id="IPR005694">
    <property type="entry name" value="MFP_proteobact"/>
</dbReference>
<keyword evidence="8" id="KW-0472">Membrane</keyword>
<dbReference type="GO" id="GO:0015721">
    <property type="term" value="P:bile acid and bile salt transport"/>
    <property type="evidence" value="ECO:0007669"/>
    <property type="project" value="UniProtKB-ARBA"/>
</dbReference>
<dbReference type="Gene3D" id="2.40.30.170">
    <property type="match status" value="1"/>
</dbReference>
<evidence type="ECO:0000256" key="4">
    <source>
        <dbReference type="ARBA" id="ARBA00022475"/>
    </source>
</evidence>
<dbReference type="AlphaFoldDB" id="A0A8S0FQ13"/>
<dbReference type="InterPro" id="IPR058633">
    <property type="entry name" value="EmrA/FarA_HH"/>
</dbReference>
<dbReference type="GO" id="GO:0046677">
    <property type="term" value="P:response to antibiotic"/>
    <property type="evidence" value="ECO:0007669"/>
    <property type="project" value="UniProtKB-ARBA"/>
</dbReference>
<dbReference type="SUPFAM" id="SSF111369">
    <property type="entry name" value="HlyD-like secretion proteins"/>
    <property type="match status" value="1"/>
</dbReference>